<dbReference type="CDD" id="cd02440">
    <property type="entry name" value="AdoMet_MTases"/>
    <property type="match status" value="1"/>
</dbReference>
<dbReference type="Gene3D" id="6.20.50.110">
    <property type="entry name" value="Methyltransferase, zinc-binding domain"/>
    <property type="match status" value="1"/>
</dbReference>
<protein>
    <submittedName>
        <fullName evidence="3">Methyltransferase domain-containing protein</fullName>
    </submittedName>
</protein>
<reference evidence="4" key="1">
    <citation type="journal article" date="2019" name="Int. J. Syst. Evol. Microbiol.">
        <title>The Global Catalogue of Microorganisms (GCM) 10K type strain sequencing project: providing services to taxonomists for standard genome sequencing and annotation.</title>
        <authorList>
            <consortium name="The Broad Institute Genomics Platform"/>
            <consortium name="The Broad Institute Genome Sequencing Center for Infectious Disease"/>
            <person name="Wu L."/>
            <person name="Ma J."/>
        </authorList>
    </citation>
    <scope>NUCLEOTIDE SEQUENCE [LARGE SCALE GENOMIC DNA]</scope>
    <source>
        <strain evidence="4">XZYJ18</strain>
    </source>
</reference>
<evidence type="ECO:0000313" key="3">
    <source>
        <dbReference type="EMBL" id="MFC4560986.1"/>
    </source>
</evidence>
<dbReference type="InterPro" id="IPR013691">
    <property type="entry name" value="MeTrfase_14"/>
</dbReference>
<feature type="domain" description="C-methyltransferase" evidence="2">
    <location>
        <begin position="253"/>
        <end position="410"/>
    </location>
</feature>
<evidence type="ECO:0000313" key="4">
    <source>
        <dbReference type="Proteomes" id="UP001595923"/>
    </source>
</evidence>
<dbReference type="PANTHER" id="PTHR43861:SF5">
    <property type="entry name" value="BLL5978 PROTEIN"/>
    <property type="match status" value="1"/>
</dbReference>
<gene>
    <name evidence="3" type="ORF">ACFO4E_03845</name>
</gene>
<feature type="domain" description="Methyltransferase putative zinc binding" evidence="1">
    <location>
        <begin position="14"/>
        <end position="73"/>
    </location>
</feature>
<dbReference type="Pfam" id="PF08421">
    <property type="entry name" value="Methyltransf_13"/>
    <property type="match status" value="1"/>
</dbReference>
<keyword evidence="3" id="KW-0489">Methyltransferase</keyword>
<organism evidence="3 4">
    <name type="scientific">Nocardiopsis mangrovi</name>
    <dbReference type="NCBI Taxonomy" id="1179818"/>
    <lineage>
        <taxon>Bacteria</taxon>
        <taxon>Bacillati</taxon>
        <taxon>Actinomycetota</taxon>
        <taxon>Actinomycetes</taxon>
        <taxon>Streptosporangiales</taxon>
        <taxon>Nocardiopsidaceae</taxon>
        <taxon>Nocardiopsis</taxon>
    </lineage>
</organism>
<sequence>MTRPVRDAGAVAECRICTGSVEEFLDLGRQPLSDAFRRPDDTAEEFFYRLAVGRCADCAMVQLVEEVPRERMFHEHYPYHSSGSSVMREHFARTARGFAAAVSGAPDPFIVEIGCNDGVLLRTVREAGVRHLGFEPSAGVARLAAGDGVRVKVEFFEAATAAAVRAAEGPADVIYAANTLCHIPYLDSVFKGIDALLAPDGVFVFEDPYLGDIVAKTSFDQIYDEHFYFFTAASVRAMARRFGLELVDTERLPVHGGEVRYTLARAGARRPSPAVDALIAEEEAARLGDPATLAGFTASVHRVRRDLSALLERLRGEGRTVAAYGATAKSATVTNFCGIGPDLVAHVSDSTPAKQGRLTPGAHLPVVPPERFADPYPDYAVLFAWNHADEIMAKEQAFRDAGGKWVLYVPEVRIV</sequence>
<accession>A0ABV9DQ33</accession>
<dbReference type="SUPFAM" id="SSF53335">
    <property type="entry name" value="S-adenosyl-L-methionine-dependent methyltransferases"/>
    <property type="match status" value="1"/>
</dbReference>
<name>A0ABV9DQ33_9ACTN</name>
<dbReference type="Proteomes" id="UP001595923">
    <property type="component" value="Unassembled WGS sequence"/>
</dbReference>
<dbReference type="Pfam" id="PF08484">
    <property type="entry name" value="Methyltransf_14"/>
    <property type="match status" value="1"/>
</dbReference>
<proteinExistence type="predicted"/>
<keyword evidence="4" id="KW-1185">Reference proteome</keyword>
<dbReference type="Gene3D" id="3.40.50.720">
    <property type="entry name" value="NAD(P)-binding Rossmann-like Domain"/>
    <property type="match status" value="1"/>
</dbReference>
<dbReference type="RefSeq" id="WP_378571583.1">
    <property type="nucleotide sequence ID" value="NZ_JBHSFQ010000002.1"/>
</dbReference>
<evidence type="ECO:0000259" key="2">
    <source>
        <dbReference type="Pfam" id="PF08484"/>
    </source>
</evidence>
<dbReference type="Gene3D" id="6.10.250.3100">
    <property type="match status" value="1"/>
</dbReference>
<evidence type="ECO:0000259" key="1">
    <source>
        <dbReference type="Pfam" id="PF08421"/>
    </source>
</evidence>
<dbReference type="PANTHER" id="PTHR43861">
    <property type="entry name" value="TRANS-ACONITATE 2-METHYLTRANSFERASE-RELATED"/>
    <property type="match status" value="1"/>
</dbReference>
<dbReference type="GO" id="GO:0032259">
    <property type="term" value="P:methylation"/>
    <property type="evidence" value="ECO:0007669"/>
    <property type="project" value="UniProtKB-KW"/>
</dbReference>
<dbReference type="GO" id="GO:0008168">
    <property type="term" value="F:methyltransferase activity"/>
    <property type="evidence" value="ECO:0007669"/>
    <property type="project" value="UniProtKB-KW"/>
</dbReference>
<dbReference type="EMBL" id="JBHSFQ010000002">
    <property type="protein sequence ID" value="MFC4560986.1"/>
    <property type="molecule type" value="Genomic_DNA"/>
</dbReference>
<dbReference type="InterPro" id="IPR038576">
    <property type="entry name" value="Methyltransf_Zn-bd_dom_put_sf"/>
</dbReference>
<comment type="caution">
    <text evidence="3">The sequence shown here is derived from an EMBL/GenBank/DDBJ whole genome shotgun (WGS) entry which is preliminary data.</text>
</comment>
<keyword evidence="3" id="KW-0808">Transferase</keyword>
<dbReference type="Pfam" id="PF13489">
    <property type="entry name" value="Methyltransf_23"/>
    <property type="match status" value="1"/>
</dbReference>
<dbReference type="InterPro" id="IPR013630">
    <property type="entry name" value="Methyltransf_Zn-bd_dom_put"/>
</dbReference>
<dbReference type="InterPro" id="IPR029063">
    <property type="entry name" value="SAM-dependent_MTases_sf"/>
</dbReference>
<dbReference type="Gene3D" id="3.40.50.150">
    <property type="entry name" value="Vaccinia Virus protein VP39"/>
    <property type="match status" value="1"/>
</dbReference>